<dbReference type="InterPro" id="IPR042099">
    <property type="entry name" value="ANL_N_sf"/>
</dbReference>
<dbReference type="InterPro" id="IPR000873">
    <property type="entry name" value="AMP-dep_synth/lig_dom"/>
</dbReference>
<dbReference type="PANTHER" id="PTHR43767:SF1">
    <property type="entry name" value="NONRIBOSOMAL PEPTIDE SYNTHASE PES1 (EUROFUNG)-RELATED"/>
    <property type="match status" value="1"/>
</dbReference>
<evidence type="ECO:0000259" key="2">
    <source>
        <dbReference type="Pfam" id="PF22818"/>
    </source>
</evidence>
<reference evidence="3 4" key="1">
    <citation type="submission" date="2024-03" db="EMBL/GenBank/DDBJ databases">
        <title>High-quality draft genome sequence of Oceanobacter sp. wDCs-4.</title>
        <authorList>
            <person name="Dong C."/>
        </authorList>
    </citation>
    <scope>NUCLEOTIDE SEQUENCE [LARGE SCALE GENOMIC DNA]</scope>
    <source>
        <strain evidence="4">wDCs-4</strain>
    </source>
</reference>
<dbReference type="InterPro" id="IPR054545">
    <property type="entry name" value="ApeI-like"/>
</dbReference>
<dbReference type="InterPro" id="IPR045851">
    <property type="entry name" value="AMP-bd_C_sf"/>
</dbReference>
<protein>
    <submittedName>
        <fullName evidence="3">AMP-binding protein</fullName>
    </submittedName>
</protein>
<dbReference type="SUPFAM" id="SSF56801">
    <property type="entry name" value="Acetyl-CoA synthetase-like"/>
    <property type="match status" value="1"/>
</dbReference>
<dbReference type="RefSeq" id="WP_416206955.1">
    <property type="nucleotide sequence ID" value="NZ_JBBKTX010000022.1"/>
</dbReference>
<dbReference type="Gene3D" id="3.10.129.10">
    <property type="entry name" value="Hotdog Thioesterase"/>
    <property type="match status" value="1"/>
</dbReference>
<name>A0ABW8NM07_9GAMM</name>
<dbReference type="SUPFAM" id="SSF54637">
    <property type="entry name" value="Thioesterase/thiol ester dehydrase-isomerase"/>
    <property type="match status" value="1"/>
</dbReference>
<gene>
    <name evidence="3" type="ORF">WG929_16340</name>
</gene>
<dbReference type="Pfam" id="PF22818">
    <property type="entry name" value="ApeI-like"/>
    <property type="match status" value="1"/>
</dbReference>
<evidence type="ECO:0000313" key="4">
    <source>
        <dbReference type="Proteomes" id="UP001620597"/>
    </source>
</evidence>
<dbReference type="Pfam" id="PF00501">
    <property type="entry name" value="AMP-binding"/>
    <property type="match status" value="1"/>
</dbReference>
<dbReference type="InterPro" id="IPR050237">
    <property type="entry name" value="ATP-dep_AMP-bd_enzyme"/>
</dbReference>
<sequence>MVDSFLRFEQRFYLPAHPEQCLFTGPDGQHSVADWLQRVADWQVTLDRVVAQQPGFRRCAVYHNDLAEFSAILMALWSRGLVACVPGANTPGTSTALSPLVDAFAGEFGDSAKPLLEATAGLGQQPLQALSKALDYSSVLLEIFTSGSSGEPQAIPKTLRQMAAEVTVIDGLWGALMQRHCALGTVSHHHIYGILYRLLWPLASGLPMWTHTCAFIEDVAAAITICGDCFMVSSPTHLSRLPDAFDWQPIRQHCTLVLSSGAPLPASASLATHAAIGVDVAEIFGSSETGGIAWRRQHNPAHTQWTPVPGVDVRVDADNQCLQIRSPYLQQDDWYTTSDRVEIGPDQSFTLIGRVDKIVKVEGKRLSLTAMDNQLLAHPLLSAARSLVLQSRRAEVAAVICLSAAGLAYLETQGRKALIDTLRHHLLDHVERPLLPRRWRIVLALPRNSQGKTLQQDLLELFASRPDQPVILTERLHHDVLTLDLQIPADLQYFVGHFPRHPILPGVVQIDWASRFGRHYLAVQGAFCGMKNIKFVNPILPGDHITLTLSLKNRDDSGDVAFAYRQGDKINASGVISFAGSTAT</sequence>
<dbReference type="Proteomes" id="UP001620597">
    <property type="component" value="Unassembled WGS sequence"/>
</dbReference>
<feature type="domain" description="ApeI dehydratase-like" evidence="2">
    <location>
        <begin position="477"/>
        <end position="573"/>
    </location>
</feature>
<organism evidence="3 4">
    <name type="scientific">Oceanobacter antarcticus</name>
    <dbReference type="NCBI Taxonomy" id="3133425"/>
    <lineage>
        <taxon>Bacteria</taxon>
        <taxon>Pseudomonadati</taxon>
        <taxon>Pseudomonadota</taxon>
        <taxon>Gammaproteobacteria</taxon>
        <taxon>Oceanospirillales</taxon>
        <taxon>Oceanospirillaceae</taxon>
        <taxon>Oceanobacter</taxon>
    </lineage>
</organism>
<dbReference type="InterPro" id="IPR029069">
    <property type="entry name" value="HotDog_dom_sf"/>
</dbReference>
<evidence type="ECO:0000259" key="1">
    <source>
        <dbReference type="Pfam" id="PF00501"/>
    </source>
</evidence>
<dbReference type="PANTHER" id="PTHR43767">
    <property type="entry name" value="LONG-CHAIN-FATTY-ACID--COA LIGASE"/>
    <property type="match status" value="1"/>
</dbReference>
<evidence type="ECO:0000313" key="3">
    <source>
        <dbReference type="EMBL" id="MFK4753983.1"/>
    </source>
</evidence>
<keyword evidence="4" id="KW-1185">Reference proteome</keyword>
<dbReference type="Gene3D" id="3.30.300.30">
    <property type="match status" value="1"/>
</dbReference>
<comment type="caution">
    <text evidence="3">The sequence shown here is derived from an EMBL/GenBank/DDBJ whole genome shotgun (WGS) entry which is preliminary data.</text>
</comment>
<dbReference type="EMBL" id="JBBKTX010000022">
    <property type="protein sequence ID" value="MFK4753983.1"/>
    <property type="molecule type" value="Genomic_DNA"/>
</dbReference>
<dbReference type="Gene3D" id="3.40.50.12780">
    <property type="entry name" value="N-terminal domain of ligase-like"/>
    <property type="match status" value="1"/>
</dbReference>
<accession>A0ABW8NM07</accession>
<feature type="domain" description="AMP-dependent synthetase/ligase" evidence="1">
    <location>
        <begin position="130"/>
        <end position="318"/>
    </location>
</feature>
<proteinExistence type="predicted"/>